<dbReference type="PROSITE" id="PS51257">
    <property type="entry name" value="PROKAR_LIPOPROTEIN"/>
    <property type="match status" value="1"/>
</dbReference>
<dbReference type="AlphaFoldDB" id="A0A5N5IVI4"/>
<evidence type="ECO:0008006" key="3">
    <source>
        <dbReference type="Google" id="ProtNLM"/>
    </source>
</evidence>
<dbReference type="Proteomes" id="UP000319204">
    <property type="component" value="Unassembled WGS sequence"/>
</dbReference>
<gene>
    <name evidence="1" type="ORF">FOT42_004830</name>
</gene>
<evidence type="ECO:0000313" key="1">
    <source>
        <dbReference type="EMBL" id="KAB5490759.1"/>
    </source>
</evidence>
<dbReference type="RefSeq" id="WP_151889453.1">
    <property type="nucleotide sequence ID" value="NZ_VNIK02000002.1"/>
</dbReference>
<evidence type="ECO:0000313" key="2">
    <source>
        <dbReference type="Proteomes" id="UP000319204"/>
    </source>
</evidence>
<accession>A0A5N5IVI4</accession>
<proteinExistence type="predicted"/>
<dbReference type="OrthoDB" id="794403at2"/>
<name>A0A5N5IVI4_9FLAO</name>
<sequence length="158" mass="16966">MKKLLFVCFALSVVASCKTKESKEVDSVPQEPVTVAPPQPVPALEEGCYTYDANGNHIVLEITEMNGSVLGNLDYALKEKDANKGTFAGVLKDSVLLGSYTFMSEGTESTREVAFLVKEGQLIEGFGALDETGTAFQDPATLSFSSSMPLSKTDCEHD</sequence>
<organism evidence="1 2">
    <name type="scientific">Flagellimonas hadalis</name>
    <dbReference type="NCBI Taxonomy" id="2597517"/>
    <lineage>
        <taxon>Bacteria</taxon>
        <taxon>Pseudomonadati</taxon>
        <taxon>Bacteroidota</taxon>
        <taxon>Flavobacteriia</taxon>
        <taxon>Flavobacteriales</taxon>
        <taxon>Flavobacteriaceae</taxon>
        <taxon>Flagellimonas</taxon>
    </lineage>
</organism>
<protein>
    <recommendedName>
        <fullName evidence="3">Copper resistance protein NlpE</fullName>
    </recommendedName>
</protein>
<keyword evidence="2" id="KW-1185">Reference proteome</keyword>
<comment type="caution">
    <text evidence="1">The sequence shown here is derived from an EMBL/GenBank/DDBJ whole genome shotgun (WGS) entry which is preliminary data.</text>
</comment>
<reference evidence="1" key="1">
    <citation type="submission" date="2019-10" db="EMBL/GenBank/DDBJ databases">
        <title>Muricauda hadale sp. nov., a piezophilic bacterium isolated from hadopelagic water of the Mariana Trench.</title>
        <authorList>
            <person name="Wei Y."/>
        </authorList>
    </citation>
    <scope>NUCLEOTIDE SEQUENCE [LARGE SCALE GENOMIC DNA]</scope>
    <source>
        <strain evidence="1">MT-229</strain>
    </source>
</reference>
<dbReference type="EMBL" id="VNIK02000002">
    <property type="protein sequence ID" value="KAB5490759.1"/>
    <property type="molecule type" value="Genomic_DNA"/>
</dbReference>